<dbReference type="OrthoDB" id="343070at2759"/>
<reference evidence="9 10" key="1">
    <citation type="submission" date="2016-07" db="EMBL/GenBank/DDBJ databases">
        <title>Pervasive Adenine N6-methylation of Active Genes in Fungi.</title>
        <authorList>
            <consortium name="DOE Joint Genome Institute"/>
            <person name="Mondo S.J."/>
            <person name="Dannebaum R.O."/>
            <person name="Kuo R.C."/>
            <person name="Labutti K."/>
            <person name="Haridas S."/>
            <person name="Kuo A."/>
            <person name="Salamov A."/>
            <person name="Ahrendt S.R."/>
            <person name="Lipzen A."/>
            <person name="Sullivan W."/>
            <person name="Andreopoulos W.B."/>
            <person name="Clum A."/>
            <person name="Lindquist E."/>
            <person name="Daum C."/>
            <person name="Ramamoorthy G.K."/>
            <person name="Gryganskyi A."/>
            <person name="Culley D."/>
            <person name="Magnuson J.K."/>
            <person name="James T.Y."/>
            <person name="O'Malley M.A."/>
            <person name="Stajich J.E."/>
            <person name="Spatafora J.W."/>
            <person name="Visel A."/>
            <person name="Grigoriev I.V."/>
        </authorList>
    </citation>
    <scope>NUCLEOTIDE SEQUENCE [LARGE SCALE GENOMIC DNA]</scope>
    <source>
        <strain evidence="9 10">12-1054</strain>
    </source>
</reference>
<keyword evidence="3" id="KW-0539">Nucleus</keyword>
<feature type="region of interest" description="Disordered" evidence="5">
    <location>
        <begin position="1141"/>
        <end position="1163"/>
    </location>
</feature>
<feature type="domain" description="Nucleoprotein TPR/MLP1-2" evidence="6">
    <location>
        <begin position="1017"/>
        <end position="1143"/>
    </location>
</feature>
<dbReference type="GO" id="GO:0006406">
    <property type="term" value="P:mRNA export from nucleus"/>
    <property type="evidence" value="ECO:0007669"/>
    <property type="project" value="TreeGrafter"/>
</dbReference>
<feature type="coiled-coil region" evidence="4">
    <location>
        <begin position="402"/>
        <end position="478"/>
    </location>
</feature>
<sequence>MAEVVQDQSRLASWLDLPESVLVAQDFSKLVAALSARLHEFEQIKASKVLLEVEVERLQRDVEQCDRGTIDEVRRSNAQAEDAARQARAAQTALRESQDKVAALEEKAKLRDSIIEAREADVERLNDEKRQALLLVDRQSKSLSNAEASYAQLNIRYTELRTSFSKLEGDLGAAKLTESAATFKCLSVEQELSLANKRAESLVEEVEARTREFSLYRREKGALITSLQSAADAATSRAANAERMSTTMSERYNSLEVKVEESLTKIRELQEDRATREEEFRAEVAAQARLAELWERSAHDAEARAQEVESTVVHHLSDRSSEVAGLQDRLKHTSIELEDLQKHNASMLEDLQRLHTELDLANERLRHMPSSKTGLGLLSPSADVLNEVSKAGLNLTDLYTQFLAAKQNVEHERRKNKQLQANFDALIAELESRAPQIQAQRDEYTQLQNELSSMSESLRELSTEKENLSRHNKVLETMVRDSKSETTTLELLVLDLSRQVQKLLFEIEEKGFRASALTQEELTAINNLLNTQERDSSAVHSLISERLVLFNNIVDLQQQNQQLLKVIRQLGTKMEEQEEYTRSQFENIETASVAEAQLVIVQLTEKLRSSQSSLEACAQEKEMLQRMVRAGGDARPPTALQLTEGPDNSANLRREFDIYRREALATHETLTEQLKSADVERSELQIQVARANAQLDFARERHDLVQGTVDMLRKDAHDSRDRAVALQDVLAKQELVAQELREEMQDLKSMSESLQSENLNYRAEKSLWKSIEQRLSSELDERKSENVRLIGVVATLQALQSERERMETDGRARVSSQQEFLQTQLERVQVELKEERETVKRLASVRDYSSQDVQEKSSQLQSQLADMREAMANTAAEKQALYVRVSELEARLEAEQHSRAHLTSTASGDAEAHDLLQQISELKAALAVAQSTTRQSNEAAEHFKGIAAAAEHSLQALSKSFEEYKTHVEGAQSNQEVQVQAAQQKILDLTKQLAATKEELGELSSIEAAKRGSLEAELSHVRVRLASLSEIEEKYNIASACYRDDLRVQAEIAQDAQQNYENELVKHAEAAQALRAVRDSHRSLHDEIASLRQTVDSADQNLEAERRAWGSQRDLYQREIVDLKNRLQELQAQNELLHEQYQSSSIIQSTRDGSRATGTEEHLDSNTPVLIKYLRREKEVAENKLELLQIENKRSLQQLSRLAKSKDDLEKQLAIERERSLGAPAQLGHSATESNILRESNTTLRAETESLRSKLVACENKLTSTLAQIEPLQERLAIAEAEFSAKDAQVKLLEADNDRWKQRTQSILEKYERIDPDELRKLQSQAASAEQAIQTLATEAAAKETEWMEKIQDMSAKVESGKTEVEAQQEKFLRLNEQARLRISTERKAAKALIAQSDDLRTQLAALTAEVTDLKAQLETSRASESSAAKTDASQAQRLIDLQIKLDESEAKLAEVQPQLQALAKSQAENSDIKASSDYKALVDELQTCKAKFQEEAASHRKEIEELKSSLQSKIQLPTEVGPQSVASAEQIEEQVQQRLSVLLAGQAASPPNVSEEDIQKRIDEALTEERAKKGTAIPTEEIIQAKVKEALDAQAMAASSNGAINDDELATKIQVAVAAKEAELREAFVIEKKEALTKITKKRVDEIVQARLPKKVEEQRLLWQQNAEAEKQEAIAKKEAEAKSTLVAKEAEFKDKLSKLDESIKKEGEMRVKLQIGAKDRQISTLNAKVAELEKQLAEMESDEDEADNGDETALDGESAADGTAELGQEGSGRKKRRSLKPGRGRGHHQGVKRAREDAGSNGSPAKKAA</sequence>
<dbReference type="GeneID" id="63786547"/>
<feature type="coiled-coil region" evidence="4">
    <location>
        <begin position="1483"/>
        <end position="1510"/>
    </location>
</feature>
<dbReference type="GO" id="GO:0005643">
    <property type="term" value="C:nuclear pore"/>
    <property type="evidence" value="ECO:0007669"/>
    <property type="project" value="TreeGrafter"/>
</dbReference>
<evidence type="ECO:0000256" key="2">
    <source>
        <dbReference type="ARBA" id="ARBA00023054"/>
    </source>
</evidence>
<feature type="coiled-coil region" evidence="4">
    <location>
        <begin position="1043"/>
        <end position="1140"/>
    </location>
</feature>
<evidence type="ECO:0000259" key="8">
    <source>
        <dbReference type="Pfam" id="PF25785"/>
    </source>
</evidence>
<keyword evidence="2 4" id="KW-0175">Coiled coil</keyword>
<accession>A0A1Y2F0B9</accession>
<evidence type="ECO:0000313" key="10">
    <source>
        <dbReference type="Proteomes" id="UP000193685"/>
    </source>
</evidence>
<dbReference type="STRING" id="56484.A0A1Y2F0B9"/>
<evidence type="ECO:0000256" key="1">
    <source>
        <dbReference type="ARBA" id="ARBA00004123"/>
    </source>
</evidence>
<feature type="coiled-coil region" evidence="4">
    <location>
        <begin position="1319"/>
        <end position="1424"/>
    </location>
</feature>
<evidence type="ECO:0000259" key="7">
    <source>
        <dbReference type="Pfam" id="PF25481"/>
    </source>
</evidence>
<dbReference type="Proteomes" id="UP000193685">
    <property type="component" value="Unassembled WGS sequence"/>
</dbReference>
<feature type="coiled-coil region" evidence="4">
    <location>
        <begin position="41"/>
        <end position="368"/>
    </location>
</feature>
<evidence type="ECO:0000259" key="6">
    <source>
        <dbReference type="Pfam" id="PF07926"/>
    </source>
</evidence>
<dbReference type="GO" id="GO:0017056">
    <property type="term" value="F:structural constituent of nuclear pore"/>
    <property type="evidence" value="ECO:0007669"/>
    <property type="project" value="TreeGrafter"/>
</dbReference>
<dbReference type="EMBL" id="MCFI01000020">
    <property type="protein sequence ID" value="ORY77283.1"/>
    <property type="molecule type" value="Genomic_DNA"/>
</dbReference>
<dbReference type="PANTHER" id="PTHR18898:SF2">
    <property type="entry name" value="NUCLEOPROTEIN TPR"/>
    <property type="match status" value="1"/>
</dbReference>
<organism evidence="9 10">
    <name type="scientific">Protomyces lactucae-debilis</name>
    <dbReference type="NCBI Taxonomy" id="2754530"/>
    <lineage>
        <taxon>Eukaryota</taxon>
        <taxon>Fungi</taxon>
        <taxon>Dikarya</taxon>
        <taxon>Ascomycota</taxon>
        <taxon>Taphrinomycotina</taxon>
        <taxon>Taphrinomycetes</taxon>
        <taxon>Taphrinales</taxon>
        <taxon>Protomycetaceae</taxon>
        <taxon>Protomyces</taxon>
    </lineage>
</organism>
<evidence type="ECO:0000313" key="9">
    <source>
        <dbReference type="EMBL" id="ORY77283.1"/>
    </source>
</evidence>
<dbReference type="InterPro" id="IPR057577">
    <property type="entry name" value="Nucleoprot-TPR/MLP1_dom"/>
</dbReference>
<proteinExistence type="predicted"/>
<feature type="region of interest" description="Disordered" evidence="5">
    <location>
        <begin position="1735"/>
        <end position="1811"/>
    </location>
</feature>
<feature type="compositionally biased region" description="Basic residues" evidence="5">
    <location>
        <begin position="1775"/>
        <end position="1794"/>
    </location>
</feature>
<dbReference type="GO" id="GO:0006606">
    <property type="term" value="P:protein import into nucleus"/>
    <property type="evidence" value="ECO:0007669"/>
    <property type="project" value="InterPro"/>
</dbReference>
<dbReference type="InterPro" id="IPR012929">
    <property type="entry name" value="Nucleoprot-TPR/MLP1-2_dom"/>
</dbReference>
<feature type="coiled-coil region" evidence="4">
    <location>
        <begin position="667"/>
        <end position="764"/>
    </location>
</feature>
<dbReference type="Pfam" id="PF07926">
    <property type="entry name" value="TPR_MLP1_2"/>
    <property type="match status" value="1"/>
</dbReference>
<dbReference type="Pfam" id="PF25481">
    <property type="entry name" value="Nucleoprot-TPR"/>
    <property type="match status" value="1"/>
</dbReference>
<comment type="subcellular location">
    <subcellularLocation>
        <location evidence="1">Nucleus</location>
    </subcellularLocation>
</comment>
<gene>
    <name evidence="9" type="ORF">BCR37DRAFT_382747</name>
</gene>
<feature type="coiled-coil region" evidence="4">
    <location>
        <begin position="818"/>
        <end position="877"/>
    </location>
</feature>
<feature type="coiled-coil region" evidence="4">
    <location>
        <begin position="1171"/>
        <end position="1219"/>
    </location>
</feature>
<feature type="domain" description="Nucleoprotein TPR/MPL1" evidence="7">
    <location>
        <begin position="178"/>
        <end position="253"/>
    </location>
</feature>
<feature type="compositionally biased region" description="Acidic residues" evidence="5">
    <location>
        <begin position="1741"/>
        <end position="1756"/>
    </location>
</feature>
<feature type="domain" description="NUA/TPR/MLP1-2-like" evidence="8">
    <location>
        <begin position="475"/>
        <end position="578"/>
    </location>
</feature>
<comment type="caution">
    <text evidence="9">The sequence shown here is derived from an EMBL/GenBank/DDBJ whole genome shotgun (WGS) entry which is preliminary data.</text>
</comment>
<feature type="compositionally biased region" description="Polar residues" evidence="5">
    <location>
        <begin position="1141"/>
        <end position="1151"/>
    </location>
</feature>
<feature type="coiled-coil region" evidence="4">
    <location>
        <begin position="972"/>
        <end position="999"/>
    </location>
</feature>
<dbReference type="OMA" id="HAQQNYE"/>
<protein>
    <submittedName>
        <fullName evidence="9">Uncharacterized protein</fullName>
    </submittedName>
</protein>
<dbReference type="PANTHER" id="PTHR18898">
    <property type="entry name" value="NUCLEOPROTEIN TPR-RELATED"/>
    <property type="match status" value="1"/>
</dbReference>
<feature type="compositionally biased region" description="Basic and acidic residues" evidence="5">
    <location>
        <begin position="1152"/>
        <end position="1163"/>
    </location>
</feature>
<evidence type="ECO:0000256" key="3">
    <source>
        <dbReference type="ARBA" id="ARBA00023242"/>
    </source>
</evidence>
<name>A0A1Y2F0B9_PROLT</name>
<dbReference type="Pfam" id="PF25785">
    <property type="entry name" value="TPR"/>
    <property type="match status" value="1"/>
</dbReference>
<evidence type="ECO:0000256" key="4">
    <source>
        <dbReference type="SAM" id="Coils"/>
    </source>
</evidence>
<dbReference type="RefSeq" id="XP_040722904.1">
    <property type="nucleotide sequence ID" value="XM_040869948.1"/>
</dbReference>
<dbReference type="InterPro" id="IPR057974">
    <property type="entry name" value="NUA/TPR/MLP1-2-like_dom"/>
</dbReference>
<evidence type="ECO:0000256" key="5">
    <source>
        <dbReference type="SAM" id="MobiDB-lite"/>
    </source>
</evidence>
<keyword evidence="10" id="KW-1185">Reference proteome</keyword>